<dbReference type="Gene3D" id="1.10.560.10">
    <property type="entry name" value="GroEL-like equatorial domain"/>
    <property type="match status" value="2"/>
</dbReference>
<dbReference type="OrthoDB" id="10248520at2759"/>
<dbReference type="AlphaFoldDB" id="A0A8S0QHI0"/>
<dbReference type="EMBL" id="CACTIH010001831">
    <property type="protein sequence ID" value="CAA2964905.1"/>
    <property type="molecule type" value="Genomic_DNA"/>
</dbReference>
<dbReference type="Gene3D" id="3.50.7.10">
    <property type="entry name" value="GroEL"/>
    <property type="match status" value="1"/>
</dbReference>
<dbReference type="PROSITE" id="PS00995">
    <property type="entry name" value="TCP1_3"/>
    <property type="match status" value="1"/>
</dbReference>
<reference evidence="5 6" key="1">
    <citation type="submission" date="2019-12" db="EMBL/GenBank/DDBJ databases">
        <authorList>
            <person name="Alioto T."/>
            <person name="Alioto T."/>
            <person name="Gomez Garrido J."/>
        </authorList>
    </citation>
    <scope>NUCLEOTIDE SEQUENCE [LARGE SCALE GENOMIC DNA]</scope>
</reference>
<keyword evidence="3" id="KW-0067">ATP-binding</keyword>
<dbReference type="SUPFAM" id="SSF48592">
    <property type="entry name" value="GroEL equatorial domain-like"/>
    <property type="match status" value="1"/>
</dbReference>
<keyword evidence="2" id="KW-0547">Nucleotide-binding</keyword>
<dbReference type="InterPro" id="IPR002423">
    <property type="entry name" value="Cpn60/GroEL/TCP-1"/>
</dbReference>
<dbReference type="Gene3D" id="3.30.260.10">
    <property type="entry name" value="TCP-1-like chaperonin intermediate domain"/>
    <property type="match status" value="1"/>
</dbReference>
<comment type="caution">
    <text evidence="5">The sequence shown here is derived from an EMBL/GenBank/DDBJ whole genome shotgun (WGS) entry which is preliminary data.</text>
</comment>
<organism evidence="5 6">
    <name type="scientific">Olea europaea subsp. europaea</name>
    <dbReference type="NCBI Taxonomy" id="158383"/>
    <lineage>
        <taxon>Eukaryota</taxon>
        <taxon>Viridiplantae</taxon>
        <taxon>Streptophyta</taxon>
        <taxon>Embryophyta</taxon>
        <taxon>Tracheophyta</taxon>
        <taxon>Spermatophyta</taxon>
        <taxon>Magnoliopsida</taxon>
        <taxon>eudicotyledons</taxon>
        <taxon>Gunneridae</taxon>
        <taxon>Pentapetalae</taxon>
        <taxon>asterids</taxon>
        <taxon>lamiids</taxon>
        <taxon>Lamiales</taxon>
        <taxon>Oleaceae</taxon>
        <taxon>Oleeae</taxon>
        <taxon>Olea</taxon>
    </lineage>
</organism>
<gene>
    <name evidence="5" type="ORF">OLEA9_A009083</name>
</gene>
<accession>A0A8S0QHI0</accession>
<dbReference type="GO" id="GO:0051082">
    <property type="term" value="F:unfolded protein binding"/>
    <property type="evidence" value="ECO:0007669"/>
    <property type="project" value="InterPro"/>
</dbReference>
<dbReference type="InterPro" id="IPR027410">
    <property type="entry name" value="TCP-1-like_intermed_sf"/>
</dbReference>
<dbReference type="InterPro" id="IPR027413">
    <property type="entry name" value="GROEL-like_equatorial_sf"/>
</dbReference>
<evidence type="ECO:0000313" key="6">
    <source>
        <dbReference type="Proteomes" id="UP000594638"/>
    </source>
</evidence>
<protein>
    <submittedName>
        <fullName evidence="5">T-complex 1 subunit epsilon</fullName>
    </submittedName>
</protein>
<dbReference type="Proteomes" id="UP000594638">
    <property type="component" value="Unassembled WGS sequence"/>
</dbReference>
<proteinExistence type="inferred from homology"/>
<dbReference type="GO" id="GO:0016887">
    <property type="term" value="F:ATP hydrolysis activity"/>
    <property type="evidence" value="ECO:0007669"/>
    <property type="project" value="InterPro"/>
</dbReference>
<dbReference type="InterPro" id="IPR027409">
    <property type="entry name" value="GroEL-like_apical_dom_sf"/>
</dbReference>
<evidence type="ECO:0000256" key="2">
    <source>
        <dbReference type="ARBA" id="ARBA00022741"/>
    </source>
</evidence>
<dbReference type="SUPFAM" id="SSF52029">
    <property type="entry name" value="GroEL apical domain-like"/>
    <property type="match status" value="1"/>
</dbReference>
<dbReference type="GO" id="GO:0140662">
    <property type="term" value="F:ATP-dependent protein folding chaperone"/>
    <property type="evidence" value="ECO:0007669"/>
    <property type="project" value="InterPro"/>
</dbReference>
<dbReference type="FunFam" id="1.10.560.10:FF:000049">
    <property type="entry name" value="T-complex protein 1 subunitTheta, putative"/>
    <property type="match status" value="1"/>
</dbReference>
<evidence type="ECO:0000256" key="3">
    <source>
        <dbReference type="ARBA" id="ARBA00022840"/>
    </source>
</evidence>
<comment type="similarity">
    <text evidence="1">Belongs to the TCP-1 chaperonin family.</text>
</comment>
<dbReference type="PANTHER" id="PTHR11353">
    <property type="entry name" value="CHAPERONIN"/>
    <property type="match status" value="1"/>
</dbReference>
<sequence>MDVDNQIAKLMVELSRSQDYEIGDGTTGVVVMAGSLLEQAEKLLERGIHPIWIVEGYEMASRIAFEHLENVANKFEFDALNIEPLIQTCMTTLSSKMKFEPPKPKTKHKVDIDTVEKFQTLRQQEQKYFDDMVQKCKDVGATLVICQWDFDDEANHLLMHRNSPAVRWVGSVELELIAIATDLWEDCAKVSRVDPRKLGRAGLVREKAFGTTKDRMIYVETLCKFKGCNKMMIEETKHSLHDALCVARNLISNNSIVYGGGSADISCSIAVEAAADKHPGVEHYAIRAFADALDAIPMALAENSGLQPIETLSAVKSQQIKENSHCCGIDCNDIGTNDMREQDVFETLIGKQQQILLATQDVKMILKIDDVISSSEY</sequence>
<dbReference type="InterPro" id="IPR002194">
    <property type="entry name" value="Chaperonin_TCP-1_CS"/>
</dbReference>
<dbReference type="InterPro" id="IPR017998">
    <property type="entry name" value="Chaperone_TCP-1"/>
</dbReference>
<dbReference type="Pfam" id="PF00118">
    <property type="entry name" value="Cpn60_TCP1"/>
    <property type="match status" value="1"/>
</dbReference>
<dbReference type="GO" id="GO:0005524">
    <property type="term" value="F:ATP binding"/>
    <property type="evidence" value="ECO:0007669"/>
    <property type="project" value="UniProtKB-KW"/>
</dbReference>
<keyword evidence="6" id="KW-1185">Reference proteome</keyword>
<evidence type="ECO:0000256" key="1">
    <source>
        <dbReference type="ARBA" id="ARBA00008020"/>
    </source>
</evidence>
<dbReference type="Gramene" id="OE9A009083T1">
    <property type="protein sequence ID" value="OE9A009083C1"/>
    <property type="gene ID" value="OE9A009083"/>
</dbReference>
<evidence type="ECO:0000313" key="5">
    <source>
        <dbReference type="EMBL" id="CAA2964905.1"/>
    </source>
</evidence>
<keyword evidence="4" id="KW-0143">Chaperone</keyword>
<evidence type="ECO:0000256" key="4">
    <source>
        <dbReference type="ARBA" id="ARBA00023186"/>
    </source>
</evidence>
<name>A0A8S0QHI0_OLEEU</name>